<evidence type="ECO:0000313" key="16">
    <source>
        <dbReference type="Proteomes" id="UP000005089"/>
    </source>
</evidence>
<evidence type="ECO:0000256" key="6">
    <source>
        <dbReference type="ARBA" id="ARBA00022723"/>
    </source>
</evidence>
<evidence type="ECO:0000256" key="2">
    <source>
        <dbReference type="ARBA" id="ARBA00010207"/>
    </source>
</evidence>
<keyword evidence="6 13" id="KW-0479">Metal-binding</keyword>
<keyword evidence="8 13" id="KW-0067">ATP-binding</keyword>
<organism evidence="15 16">
    <name type="scientific">Oxalobacter formigenes OXCC13</name>
    <dbReference type="NCBI Taxonomy" id="556269"/>
    <lineage>
        <taxon>Bacteria</taxon>
        <taxon>Pseudomonadati</taxon>
        <taxon>Pseudomonadota</taxon>
        <taxon>Betaproteobacteria</taxon>
        <taxon>Burkholderiales</taxon>
        <taxon>Oxalobacteraceae</taxon>
        <taxon>Oxalobacter</taxon>
    </lineage>
</organism>
<dbReference type="Pfam" id="PF02912">
    <property type="entry name" value="Phe_tRNA-synt_N"/>
    <property type="match status" value="1"/>
</dbReference>
<dbReference type="GO" id="GO:0000049">
    <property type="term" value="F:tRNA binding"/>
    <property type="evidence" value="ECO:0007669"/>
    <property type="project" value="InterPro"/>
</dbReference>
<evidence type="ECO:0000256" key="13">
    <source>
        <dbReference type="HAMAP-Rule" id="MF_00281"/>
    </source>
</evidence>
<dbReference type="InterPro" id="IPR004188">
    <property type="entry name" value="Phe-tRNA_ligase_II_N"/>
</dbReference>
<protein>
    <recommendedName>
        <fullName evidence="13">Phenylalanine--tRNA ligase alpha subunit</fullName>
        <ecNumber evidence="13">6.1.1.20</ecNumber>
    </recommendedName>
    <alternativeName>
        <fullName evidence="13">Phenylalanyl-tRNA synthetase alpha subunit</fullName>
        <shortName evidence="13">PheRS</shortName>
    </alternativeName>
</protein>
<dbReference type="Gene3D" id="3.30.930.10">
    <property type="entry name" value="Bira Bifunctional Protein, Domain 2"/>
    <property type="match status" value="1"/>
</dbReference>
<evidence type="ECO:0000259" key="14">
    <source>
        <dbReference type="PROSITE" id="PS50862"/>
    </source>
</evidence>
<dbReference type="GO" id="GO:0000287">
    <property type="term" value="F:magnesium ion binding"/>
    <property type="evidence" value="ECO:0007669"/>
    <property type="project" value="UniProtKB-UniRule"/>
</dbReference>
<dbReference type="eggNOG" id="COG0016">
    <property type="taxonomic scope" value="Bacteria"/>
</dbReference>
<proteinExistence type="inferred from homology"/>
<evidence type="ECO:0000313" key="15">
    <source>
        <dbReference type="EMBL" id="EEO29124.1"/>
    </source>
</evidence>
<dbReference type="EMBL" id="GG658170">
    <property type="protein sequence ID" value="EEO29124.1"/>
    <property type="molecule type" value="Genomic_DNA"/>
</dbReference>
<dbReference type="GeneID" id="77135954"/>
<reference evidence="15 16" key="1">
    <citation type="submission" date="2009-02" db="EMBL/GenBank/DDBJ databases">
        <title>The Genome Sequence of Oxalobacter formigenes OXCC13.</title>
        <authorList>
            <consortium name="The Broad Institute Genome Sequencing Platform"/>
            <person name="Ward D."/>
            <person name="Young S.K."/>
            <person name="Kodira C.D."/>
            <person name="Zeng Q."/>
            <person name="Koehrsen M."/>
            <person name="Alvarado L."/>
            <person name="Berlin A."/>
            <person name="Borenstein D."/>
            <person name="Chen Z."/>
            <person name="Engels R."/>
            <person name="Freedman E."/>
            <person name="Gellesch M."/>
            <person name="Goldberg J."/>
            <person name="Griggs A."/>
            <person name="Gujja S."/>
            <person name="Heiman D."/>
            <person name="Hepburn T."/>
            <person name="Howarth C."/>
            <person name="Jen D."/>
            <person name="Larson L."/>
            <person name="Lewis B."/>
            <person name="Mehta T."/>
            <person name="Park D."/>
            <person name="Pearson M."/>
            <person name="Roberts A."/>
            <person name="Saif S."/>
            <person name="Shea T."/>
            <person name="Shenoy N."/>
            <person name="Sisk P."/>
            <person name="Stolte C."/>
            <person name="Sykes S."/>
            <person name="Walk T."/>
            <person name="White J."/>
            <person name="Yandava C."/>
            <person name="Allison M.J."/>
            <person name="Lander E."/>
            <person name="Nusbaum C."/>
            <person name="Galagan J."/>
            <person name="Birren B."/>
        </authorList>
    </citation>
    <scope>NUCLEOTIDE SEQUENCE [LARGE SCALE GENOMIC DNA]</scope>
    <source>
        <strain evidence="15 16">OXCC13</strain>
    </source>
</reference>
<evidence type="ECO:0000256" key="1">
    <source>
        <dbReference type="ARBA" id="ARBA00004496"/>
    </source>
</evidence>
<dbReference type="FunFam" id="3.30.930.10:FF:000003">
    <property type="entry name" value="Phenylalanine--tRNA ligase alpha subunit"/>
    <property type="match status" value="1"/>
</dbReference>
<evidence type="ECO:0000256" key="8">
    <source>
        <dbReference type="ARBA" id="ARBA00022840"/>
    </source>
</evidence>
<keyword evidence="10 13" id="KW-0648">Protein biosynthesis</keyword>
<comment type="subcellular location">
    <subcellularLocation>
        <location evidence="1 13">Cytoplasm</location>
    </subcellularLocation>
</comment>
<dbReference type="AlphaFoldDB" id="C3X7E8"/>
<dbReference type="STRING" id="847.BRW83_2127"/>
<dbReference type="PANTHER" id="PTHR11538">
    <property type="entry name" value="PHENYLALANYL-TRNA SYNTHETASE"/>
    <property type="match status" value="1"/>
</dbReference>
<evidence type="ECO:0000256" key="12">
    <source>
        <dbReference type="ARBA" id="ARBA00049255"/>
    </source>
</evidence>
<keyword evidence="7 13" id="KW-0547">Nucleotide-binding</keyword>
<dbReference type="InterPro" id="IPR022911">
    <property type="entry name" value="Phe_tRNA_ligase_alpha1_bac"/>
</dbReference>
<evidence type="ECO:0000256" key="7">
    <source>
        <dbReference type="ARBA" id="ARBA00022741"/>
    </source>
</evidence>
<feature type="binding site" evidence="13">
    <location>
        <position position="259"/>
    </location>
    <ligand>
        <name>Mg(2+)</name>
        <dbReference type="ChEBI" id="CHEBI:18420"/>
        <note>shared with beta subunit</note>
    </ligand>
</feature>
<dbReference type="GO" id="GO:0004826">
    <property type="term" value="F:phenylalanine-tRNA ligase activity"/>
    <property type="evidence" value="ECO:0007669"/>
    <property type="project" value="UniProtKB-UniRule"/>
</dbReference>
<dbReference type="CDD" id="cd00496">
    <property type="entry name" value="PheRS_alpha_core"/>
    <property type="match status" value="1"/>
</dbReference>
<dbReference type="PANTHER" id="PTHR11538:SF41">
    <property type="entry name" value="PHENYLALANINE--TRNA LIGASE, MITOCHONDRIAL"/>
    <property type="match status" value="1"/>
</dbReference>
<dbReference type="InterPro" id="IPR006195">
    <property type="entry name" value="aa-tRNA-synth_II"/>
</dbReference>
<evidence type="ECO:0000256" key="10">
    <source>
        <dbReference type="ARBA" id="ARBA00022917"/>
    </source>
</evidence>
<keyword evidence="5 13" id="KW-0436">Ligase</keyword>
<dbReference type="NCBIfam" id="TIGR00468">
    <property type="entry name" value="pheS"/>
    <property type="match status" value="1"/>
</dbReference>
<dbReference type="EC" id="6.1.1.20" evidence="13"/>
<dbReference type="Proteomes" id="UP000005089">
    <property type="component" value="Unassembled WGS sequence"/>
</dbReference>
<dbReference type="OrthoDB" id="9800719at2"/>
<keyword evidence="11 13" id="KW-0030">Aminoacyl-tRNA synthetase</keyword>
<dbReference type="SUPFAM" id="SSF46589">
    <property type="entry name" value="tRNA-binding arm"/>
    <property type="match status" value="1"/>
</dbReference>
<dbReference type="InterPro" id="IPR004529">
    <property type="entry name" value="Phe-tRNA-synth_IIc_asu"/>
</dbReference>
<evidence type="ECO:0000256" key="11">
    <source>
        <dbReference type="ARBA" id="ARBA00023146"/>
    </source>
</evidence>
<comment type="similarity">
    <text evidence="2 13">Belongs to the class-II aminoacyl-tRNA synthetase family. Phe-tRNA synthetase alpha subunit type 1 subfamily.</text>
</comment>
<keyword evidence="9 13" id="KW-0460">Magnesium</keyword>
<dbReference type="SUPFAM" id="SSF55681">
    <property type="entry name" value="Class II aaRS and biotin synthetases"/>
    <property type="match status" value="1"/>
</dbReference>
<dbReference type="HOGENOM" id="CLU_025086_0_1_4"/>
<dbReference type="InterPro" id="IPR010978">
    <property type="entry name" value="tRNA-bd_arm"/>
</dbReference>
<accession>C3X7E8</accession>
<dbReference type="GO" id="GO:0005524">
    <property type="term" value="F:ATP binding"/>
    <property type="evidence" value="ECO:0007669"/>
    <property type="project" value="UniProtKB-UniRule"/>
</dbReference>
<evidence type="ECO:0000256" key="4">
    <source>
        <dbReference type="ARBA" id="ARBA00022490"/>
    </source>
</evidence>
<dbReference type="Pfam" id="PF01409">
    <property type="entry name" value="tRNA-synt_2d"/>
    <property type="match status" value="1"/>
</dbReference>
<comment type="cofactor">
    <cofactor evidence="13">
        <name>Mg(2+)</name>
        <dbReference type="ChEBI" id="CHEBI:18420"/>
    </cofactor>
    <text evidence="13">Binds 2 magnesium ions per tetramer.</text>
</comment>
<dbReference type="GO" id="GO:0006432">
    <property type="term" value="P:phenylalanyl-tRNA aminoacylation"/>
    <property type="evidence" value="ECO:0007669"/>
    <property type="project" value="UniProtKB-UniRule"/>
</dbReference>
<dbReference type="HAMAP" id="MF_00281">
    <property type="entry name" value="Phe_tRNA_synth_alpha1"/>
    <property type="match status" value="1"/>
</dbReference>
<name>C3X7E8_OXAFO</name>
<comment type="subunit">
    <text evidence="3 13">Tetramer of two alpha and two beta subunits.</text>
</comment>
<dbReference type="PROSITE" id="PS50862">
    <property type="entry name" value="AA_TRNA_LIGASE_II"/>
    <property type="match status" value="1"/>
</dbReference>
<evidence type="ECO:0000256" key="3">
    <source>
        <dbReference type="ARBA" id="ARBA00011209"/>
    </source>
</evidence>
<dbReference type="InterPro" id="IPR045864">
    <property type="entry name" value="aa-tRNA-synth_II/BPL/LPL"/>
</dbReference>
<comment type="catalytic activity">
    <reaction evidence="12 13">
        <text>tRNA(Phe) + L-phenylalanine + ATP = L-phenylalanyl-tRNA(Phe) + AMP + diphosphate + H(+)</text>
        <dbReference type="Rhea" id="RHEA:19413"/>
        <dbReference type="Rhea" id="RHEA-COMP:9668"/>
        <dbReference type="Rhea" id="RHEA-COMP:9699"/>
        <dbReference type="ChEBI" id="CHEBI:15378"/>
        <dbReference type="ChEBI" id="CHEBI:30616"/>
        <dbReference type="ChEBI" id="CHEBI:33019"/>
        <dbReference type="ChEBI" id="CHEBI:58095"/>
        <dbReference type="ChEBI" id="CHEBI:78442"/>
        <dbReference type="ChEBI" id="CHEBI:78531"/>
        <dbReference type="ChEBI" id="CHEBI:456215"/>
        <dbReference type="EC" id="6.1.1.20"/>
    </reaction>
</comment>
<feature type="domain" description="Aminoacyl-transfer RNA synthetases class-II family profile" evidence="14">
    <location>
        <begin position="116"/>
        <end position="336"/>
    </location>
</feature>
<dbReference type="InterPro" id="IPR002319">
    <property type="entry name" value="Phenylalanyl-tRNA_Synthase"/>
</dbReference>
<evidence type="ECO:0000256" key="9">
    <source>
        <dbReference type="ARBA" id="ARBA00022842"/>
    </source>
</evidence>
<dbReference type="GO" id="GO:0005737">
    <property type="term" value="C:cytoplasm"/>
    <property type="evidence" value="ECO:0007669"/>
    <property type="project" value="UniProtKB-SubCell"/>
</dbReference>
<gene>
    <name evidence="13 15" type="primary">pheS</name>
    <name evidence="15" type="ORF">OFBG_00152</name>
</gene>
<keyword evidence="4 13" id="KW-0963">Cytoplasm</keyword>
<evidence type="ECO:0000256" key="5">
    <source>
        <dbReference type="ARBA" id="ARBA00022598"/>
    </source>
</evidence>
<keyword evidence="16" id="KW-1185">Reference proteome</keyword>
<dbReference type="RefSeq" id="WP_005879429.1">
    <property type="nucleotide sequence ID" value="NZ_CP019430.1"/>
</dbReference>
<sequence length="338" mass="38052">MDSLEQLVLLAKQDFKDAPDAVALENAKARYLGKTGLITEQMKTLGKMAPELRKAQGAVINNAKGQIEGSLNARREELANEKMQVRLNAEAIDVTLPGRGRGKGGIHPVMRTWERIERIFGSIGFDVADGPEIETDWTNFTALNSPENHPARSMQDTFYIEGNDTEGKPLLLRTHTSPMQVRYARSHELPVKVIAPGRTYRVDSDATHSPMFHQVEGLWIDKNISFADLKGVYLNFVRAFFETDNLQVRFRPSYFPFTEPSAEIDIAFGSGPLKGRWLEVSGSGQVHPNVLRNMGIDPNEYIGFAFGSGLERLTMLRYGINDLRLFYEGDLRFLKQFN</sequence>